<feature type="domain" description="NAC" evidence="7">
    <location>
        <begin position="17"/>
        <end position="194"/>
    </location>
</feature>
<dbReference type="GO" id="GO:0006355">
    <property type="term" value="P:regulation of DNA-templated transcription"/>
    <property type="evidence" value="ECO:0007669"/>
    <property type="project" value="InterPro"/>
</dbReference>
<protein>
    <submittedName>
        <fullName evidence="8">NAC domain-containing protein 89</fullName>
    </submittedName>
</protein>
<proteinExistence type="predicted"/>
<evidence type="ECO:0000256" key="5">
    <source>
        <dbReference type="SAM" id="MobiDB-lite"/>
    </source>
</evidence>
<keyword evidence="2" id="KW-0238">DNA-binding</keyword>
<name>A0A6A1WTS1_9ROSI</name>
<evidence type="ECO:0000313" key="8">
    <source>
        <dbReference type="EMBL" id="KAB1227157.1"/>
    </source>
</evidence>
<feature type="compositionally biased region" description="Low complexity" evidence="5">
    <location>
        <begin position="245"/>
        <end position="254"/>
    </location>
</feature>
<evidence type="ECO:0000313" key="9">
    <source>
        <dbReference type="Proteomes" id="UP000516437"/>
    </source>
</evidence>
<keyword evidence="6" id="KW-0812">Transmembrane</keyword>
<dbReference type="OrthoDB" id="1935348at2759"/>
<dbReference type="EMBL" id="RXIC02000019">
    <property type="protein sequence ID" value="KAB1227157.1"/>
    <property type="molecule type" value="Genomic_DNA"/>
</dbReference>
<keyword evidence="6" id="KW-1133">Transmembrane helix</keyword>
<dbReference type="PANTHER" id="PTHR31744">
    <property type="entry name" value="PROTEIN CUP-SHAPED COTYLEDON 2-RELATED"/>
    <property type="match status" value="1"/>
</dbReference>
<keyword evidence="4" id="KW-0539">Nucleus</keyword>
<dbReference type="Gene3D" id="2.170.150.80">
    <property type="entry name" value="NAC domain"/>
    <property type="match status" value="1"/>
</dbReference>
<keyword evidence="9" id="KW-1185">Reference proteome</keyword>
<keyword evidence="6" id="KW-0472">Membrane</keyword>
<dbReference type="Pfam" id="PF02365">
    <property type="entry name" value="NAM"/>
    <property type="match status" value="1"/>
</dbReference>
<evidence type="ECO:0000256" key="2">
    <source>
        <dbReference type="ARBA" id="ARBA00023125"/>
    </source>
</evidence>
<dbReference type="SMR" id="A0A6A1WTS1"/>
<dbReference type="PANTHER" id="PTHR31744:SF210">
    <property type="entry name" value="NAC DOMAIN-CONTAINING PROTEIN 86-LIKE"/>
    <property type="match status" value="1"/>
</dbReference>
<evidence type="ECO:0000256" key="6">
    <source>
        <dbReference type="SAM" id="Phobius"/>
    </source>
</evidence>
<evidence type="ECO:0000256" key="4">
    <source>
        <dbReference type="ARBA" id="ARBA00023242"/>
    </source>
</evidence>
<sequence>MEGISLEAQMSIATSTMFPGFRFSPTDEELISYYLKNKLDGSEKSVEVISEVDICRYEPWDLPAKSIIQSDNEWFFFSPRGRKYPNGSQSKRATELGYWKATGKERNVKSGPIVIGTKRTLVFHIGRAPKGERTEWIMHEYCMTGISQDNFNRDESLPERHYTDSPYSDGDGDGFSNPERKWVDSLVVCRLRRNSEFRPSDSPNHASSSQRHVPGGNYAISEVGLDQSGVSAGDKAVGNSHDSYSIEQIESTSESEQKLGNEATLAETSSHQKEIGIEEDFYAEILKDDIIKLDESSVSFAPVLFPTVQEAMQGIVSCVRPAVEGTANRRIKLRIEEMGMIPAETSESLETANNYLAQTDEHPNQGQPPTCLLGIFSRRTSNQMRAKALFVVLILLALFLSLLGGPREGIRTSYATLYKHFWQRM</sequence>
<dbReference type="AlphaFoldDB" id="A0A6A1WTS1"/>
<dbReference type="PROSITE" id="PS51005">
    <property type="entry name" value="NAC"/>
    <property type="match status" value="1"/>
</dbReference>
<keyword evidence="3" id="KW-0804">Transcription</keyword>
<evidence type="ECO:0000259" key="7">
    <source>
        <dbReference type="PROSITE" id="PS51005"/>
    </source>
</evidence>
<dbReference type="SUPFAM" id="SSF101941">
    <property type="entry name" value="NAC domain"/>
    <property type="match status" value="1"/>
</dbReference>
<dbReference type="InterPro" id="IPR003441">
    <property type="entry name" value="NAC-dom"/>
</dbReference>
<dbReference type="InterPro" id="IPR036093">
    <property type="entry name" value="NAC_dom_sf"/>
</dbReference>
<comment type="caution">
    <text evidence="8">The sequence shown here is derived from an EMBL/GenBank/DDBJ whole genome shotgun (WGS) entry which is preliminary data.</text>
</comment>
<feature type="compositionally biased region" description="Basic and acidic residues" evidence="5">
    <location>
        <begin position="152"/>
        <end position="163"/>
    </location>
</feature>
<keyword evidence="1" id="KW-0805">Transcription regulation</keyword>
<evidence type="ECO:0000256" key="3">
    <source>
        <dbReference type="ARBA" id="ARBA00023163"/>
    </source>
</evidence>
<organism evidence="8 9">
    <name type="scientific">Morella rubra</name>
    <name type="common">Chinese bayberry</name>
    <dbReference type="NCBI Taxonomy" id="262757"/>
    <lineage>
        <taxon>Eukaryota</taxon>
        <taxon>Viridiplantae</taxon>
        <taxon>Streptophyta</taxon>
        <taxon>Embryophyta</taxon>
        <taxon>Tracheophyta</taxon>
        <taxon>Spermatophyta</taxon>
        <taxon>Magnoliopsida</taxon>
        <taxon>eudicotyledons</taxon>
        <taxon>Gunneridae</taxon>
        <taxon>Pentapetalae</taxon>
        <taxon>rosids</taxon>
        <taxon>fabids</taxon>
        <taxon>Fagales</taxon>
        <taxon>Myricaceae</taxon>
        <taxon>Morella</taxon>
    </lineage>
</organism>
<feature type="region of interest" description="Disordered" evidence="5">
    <location>
        <begin position="152"/>
        <end position="176"/>
    </location>
</feature>
<evidence type="ECO:0000256" key="1">
    <source>
        <dbReference type="ARBA" id="ARBA00023015"/>
    </source>
</evidence>
<dbReference type="Proteomes" id="UP000516437">
    <property type="component" value="Chromosome 1"/>
</dbReference>
<feature type="compositionally biased region" description="Polar residues" evidence="5">
    <location>
        <begin position="201"/>
        <end position="211"/>
    </location>
</feature>
<feature type="region of interest" description="Disordered" evidence="5">
    <location>
        <begin position="197"/>
        <end position="271"/>
    </location>
</feature>
<reference evidence="8 9" key="1">
    <citation type="journal article" date="2019" name="Plant Biotechnol. J.">
        <title>The red bayberry genome and genetic basis of sex determination.</title>
        <authorList>
            <person name="Jia H.M."/>
            <person name="Jia H.J."/>
            <person name="Cai Q.L."/>
            <person name="Wang Y."/>
            <person name="Zhao H.B."/>
            <person name="Yang W.F."/>
            <person name="Wang G.Y."/>
            <person name="Li Y.H."/>
            <person name="Zhan D.L."/>
            <person name="Shen Y.T."/>
            <person name="Niu Q.F."/>
            <person name="Chang L."/>
            <person name="Qiu J."/>
            <person name="Zhao L."/>
            <person name="Xie H.B."/>
            <person name="Fu W.Y."/>
            <person name="Jin J."/>
            <person name="Li X.W."/>
            <person name="Jiao Y."/>
            <person name="Zhou C.C."/>
            <person name="Tu T."/>
            <person name="Chai C.Y."/>
            <person name="Gao J.L."/>
            <person name="Fan L.J."/>
            <person name="van de Weg E."/>
            <person name="Wang J.Y."/>
            <person name="Gao Z.S."/>
        </authorList>
    </citation>
    <scope>NUCLEOTIDE SEQUENCE [LARGE SCALE GENOMIC DNA]</scope>
    <source>
        <tissue evidence="8">Leaves</tissue>
    </source>
</reference>
<accession>A0A6A1WTS1</accession>
<dbReference type="GO" id="GO:0003677">
    <property type="term" value="F:DNA binding"/>
    <property type="evidence" value="ECO:0007669"/>
    <property type="project" value="UniProtKB-KW"/>
</dbReference>
<feature type="transmembrane region" description="Helical" evidence="6">
    <location>
        <begin position="388"/>
        <end position="405"/>
    </location>
</feature>
<gene>
    <name evidence="8" type="ORF">CJ030_MR1G027722</name>
</gene>